<proteinExistence type="predicted"/>
<reference evidence="8" key="2">
    <citation type="submission" date="2024-01" db="EMBL/GenBank/DDBJ databases">
        <title>Comparative genomics of Cryptococcus and Kwoniella reveals pathogenesis evolution and contrasting modes of karyotype evolution via chromosome fusion or intercentromeric recombination.</title>
        <authorList>
            <person name="Coelho M.A."/>
            <person name="David-Palma M."/>
            <person name="Shea T."/>
            <person name="Bowers K."/>
            <person name="McGinley-Smith S."/>
            <person name="Mohammad A.W."/>
            <person name="Gnirke A."/>
            <person name="Yurkov A.M."/>
            <person name="Nowrousian M."/>
            <person name="Sun S."/>
            <person name="Cuomo C.A."/>
            <person name="Heitman J."/>
        </authorList>
    </citation>
    <scope>NUCLEOTIDE SEQUENCE</scope>
    <source>
        <strain evidence="8">CBS 12478</strain>
    </source>
</reference>
<dbReference type="KEGG" id="ksn:43588151"/>
<dbReference type="FunFam" id="3.30.70.330:FF:000066">
    <property type="entry name" value="Splicing factor u2af 23 kDa subunit"/>
    <property type="match status" value="1"/>
</dbReference>
<evidence type="ECO:0000256" key="1">
    <source>
        <dbReference type="ARBA" id="ARBA00022723"/>
    </source>
</evidence>
<dbReference type="OrthoDB" id="423462at2759"/>
<feature type="compositionally biased region" description="Basic and acidic residues" evidence="6">
    <location>
        <begin position="241"/>
        <end position="262"/>
    </location>
</feature>
<evidence type="ECO:0000256" key="6">
    <source>
        <dbReference type="SAM" id="MobiDB-lite"/>
    </source>
</evidence>
<dbReference type="InterPro" id="IPR000571">
    <property type="entry name" value="Znf_CCCH"/>
</dbReference>
<evidence type="ECO:0000256" key="4">
    <source>
        <dbReference type="ARBA" id="ARBA00022833"/>
    </source>
</evidence>
<keyword evidence="4 5" id="KW-0862">Zinc</keyword>
<keyword evidence="2" id="KW-0677">Repeat</keyword>
<feature type="domain" description="C3H1-type" evidence="7">
    <location>
        <begin position="12"/>
        <end position="40"/>
    </location>
</feature>
<dbReference type="GeneID" id="43588151"/>
<feature type="region of interest" description="Disordered" evidence="6">
    <location>
        <begin position="186"/>
        <end position="262"/>
    </location>
</feature>
<keyword evidence="9" id="KW-1185">Reference proteome</keyword>
<dbReference type="InterPro" id="IPR003954">
    <property type="entry name" value="RRM_euk-type"/>
</dbReference>
<dbReference type="PRINTS" id="PR01848">
    <property type="entry name" value="U2AUXFACTOR"/>
</dbReference>
<dbReference type="AlphaFoldDB" id="A0A5M6C128"/>
<sequence>MASHLANIFGTEQDRVNCSFYLKIGACRHGDRCSRKHIKPQFSQTILLPNVYNNPGHTPEGQHMTPAQLQADFDRFYEDFYIELAKYGHLLEMHVCDNVGDHLLGNVYARYEWEAEAAKAVQALNDRWYAMRPLHAELSPVTDFRESCCRQNELGECKREGFCNFMHLCHPTKSLVTSLNASQRISRRTKHTNGAGAEVGDDMGWTPSAAAVAAPTDDGPGGWMPSHDGGGADLGWTPSGGRRDDPPPPRRYGGGDRDRDRY</sequence>
<evidence type="ECO:0000313" key="8">
    <source>
        <dbReference type="EMBL" id="WWD19778.1"/>
    </source>
</evidence>
<dbReference type="SUPFAM" id="SSF54928">
    <property type="entry name" value="RNA-binding domain, RBD"/>
    <property type="match status" value="1"/>
</dbReference>
<dbReference type="PROSITE" id="PS50103">
    <property type="entry name" value="ZF_C3H1"/>
    <property type="match status" value="1"/>
</dbReference>
<keyword evidence="3 5" id="KW-0863">Zinc-finger</keyword>
<dbReference type="InterPro" id="IPR035979">
    <property type="entry name" value="RBD_domain_sf"/>
</dbReference>
<evidence type="ECO:0000259" key="7">
    <source>
        <dbReference type="PROSITE" id="PS50103"/>
    </source>
</evidence>
<feature type="zinc finger region" description="C3H1-type" evidence="5">
    <location>
        <begin position="12"/>
        <end position="40"/>
    </location>
</feature>
<reference evidence="8" key="1">
    <citation type="submission" date="2017-08" db="EMBL/GenBank/DDBJ databases">
        <authorList>
            <person name="Cuomo C."/>
            <person name="Billmyre B."/>
            <person name="Heitman J."/>
        </authorList>
    </citation>
    <scope>NUCLEOTIDE SEQUENCE</scope>
    <source>
        <strain evidence="8">CBS 12478</strain>
    </source>
</reference>
<dbReference type="RefSeq" id="XP_031861622.1">
    <property type="nucleotide sequence ID" value="XM_032004020.1"/>
</dbReference>
<dbReference type="GO" id="GO:0089701">
    <property type="term" value="C:U2AF complex"/>
    <property type="evidence" value="ECO:0007669"/>
    <property type="project" value="InterPro"/>
</dbReference>
<evidence type="ECO:0000256" key="3">
    <source>
        <dbReference type="ARBA" id="ARBA00022771"/>
    </source>
</evidence>
<dbReference type="Gene3D" id="3.30.70.330">
    <property type="match status" value="1"/>
</dbReference>
<dbReference type="SMART" id="SM00356">
    <property type="entry name" value="ZnF_C3H1"/>
    <property type="match status" value="2"/>
</dbReference>
<name>A0A5M6C128_9TREE</name>
<dbReference type="Proteomes" id="UP000322225">
    <property type="component" value="Chromosome 7"/>
</dbReference>
<dbReference type="GO" id="GO:0000398">
    <property type="term" value="P:mRNA splicing, via spliceosome"/>
    <property type="evidence" value="ECO:0007669"/>
    <property type="project" value="InterPro"/>
</dbReference>
<evidence type="ECO:0000256" key="2">
    <source>
        <dbReference type="ARBA" id="ARBA00022737"/>
    </source>
</evidence>
<dbReference type="GO" id="GO:0003723">
    <property type="term" value="F:RNA binding"/>
    <property type="evidence" value="ECO:0007669"/>
    <property type="project" value="InterPro"/>
</dbReference>
<protein>
    <recommendedName>
        <fullName evidence="7">C3H1-type domain-containing protein</fullName>
    </recommendedName>
</protein>
<organism evidence="8 9">
    <name type="scientific">Kwoniella shandongensis</name>
    <dbReference type="NCBI Taxonomy" id="1734106"/>
    <lineage>
        <taxon>Eukaryota</taxon>
        <taxon>Fungi</taxon>
        <taxon>Dikarya</taxon>
        <taxon>Basidiomycota</taxon>
        <taxon>Agaricomycotina</taxon>
        <taxon>Tremellomycetes</taxon>
        <taxon>Tremellales</taxon>
        <taxon>Cryptococcaceae</taxon>
        <taxon>Kwoniella</taxon>
    </lineage>
</organism>
<dbReference type="PANTHER" id="PTHR12620">
    <property type="entry name" value="U2 SNRNP AUXILIARY FACTOR, SMALL SUBUNIT"/>
    <property type="match status" value="1"/>
</dbReference>
<dbReference type="InterPro" id="IPR009145">
    <property type="entry name" value="U2AF_small"/>
</dbReference>
<dbReference type="EMBL" id="CP144057">
    <property type="protein sequence ID" value="WWD19778.1"/>
    <property type="molecule type" value="Genomic_DNA"/>
</dbReference>
<dbReference type="GO" id="GO:0008270">
    <property type="term" value="F:zinc ion binding"/>
    <property type="evidence" value="ECO:0007669"/>
    <property type="project" value="UniProtKB-KW"/>
</dbReference>
<gene>
    <name evidence="8" type="ORF">CI109_104242</name>
</gene>
<dbReference type="SMART" id="SM00361">
    <property type="entry name" value="RRM_1"/>
    <property type="match status" value="1"/>
</dbReference>
<keyword evidence="1 5" id="KW-0479">Metal-binding</keyword>
<dbReference type="InterPro" id="IPR012677">
    <property type="entry name" value="Nucleotide-bd_a/b_plait_sf"/>
</dbReference>
<dbReference type="Pfam" id="PF00642">
    <property type="entry name" value="zf-CCCH"/>
    <property type="match status" value="2"/>
</dbReference>
<evidence type="ECO:0000256" key="5">
    <source>
        <dbReference type="PROSITE-ProRule" id="PRU00723"/>
    </source>
</evidence>
<evidence type="ECO:0000313" key="9">
    <source>
        <dbReference type="Proteomes" id="UP000322225"/>
    </source>
</evidence>
<accession>A0A5M6C128</accession>